<keyword evidence="10" id="KW-1185">Reference proteome</keyword>
<feature type="transmembrane region" description="Helical" evidence="8">
    <location>
        <begin position="321"/>
        <end position="346"/>
    </location>
</feature>
<feature type="transmembrane region" description="Helical" evidence="8">
    <location>
        <begin position="206"/>
        <end position="223"/>
    </location>
</feature>
<name>A7NMM6_ROSCS</name>
<proteinExistence type="predicted"/>
<dbReference type="PANTHER" id="PTHR33908">
    <property type="entry name" value="MANNOSYLTRANSFERASE YKCB-RELATED"/>
    <property type="match status" value="1"/>
</dbReference>
<keyword evidence="2" id="KW-1003">Cell membrane</keyword>
<dbReference type="eggNOG" id="COG1807">
    <property type="taxonomic scope" value="Bacteria"/>
</dbReference>
<dbReference type="SUPFAM" id="SSF48452">
    <property type="entry name" value="TPR-like"/>
    <property type="match status" value="1"/>
</dbReference>
<dbReference type="InterPro" id="IPR011990">
    <property type="entry name" value="TPR-like_helical_dom_sf"/>
</dbReference>
<dbReference type="eggNOG" id="COG3118">
    <property type="taxonomic scope" value="Bacteria"/>
</dbReference>
<comment type="subcellular location">
    <subcellularLocation>
        <location evidence="1">Cell membrane</location>
        <topology evidence="1">Multi-pass membrane protein</topology>
    </subcellularLocation>
</comment>
<feature type="transmembrane region" description="Helical" evidence="8">
    <location>
        <begin position="73"/>
        <end position="90"/>
    </location>
</feature>
<evidence type="ECO:0000256" key="1">
    <source>
        <dbReference type="ARBA" id="ARBA00004651"/>
    </source>
</evidence>
<dbReference type="Proteomes" id="UP000000263">
    <property type="component" value="Chromosome"/>
</dbReference>
<evidence type="ECO:0000256" key="4">
    <source>
        <dbReference type="ARBA" id="ARBA00022679"/>
    </source>
</evidence>
<protein>
    <submittedName>
        <fullName evidence="9">Tetratricopeptide TPR_4</fullName>
    </submittedName>
</protein>
<evidence type="ECO:0000256" key="8">
    <source>
        <dbReference type="SAM" id="Phobius"/>
    </source>
</evidence>
<keyword evidence="6 8" id="KW-1133">Transmembrane helix</keyword>
<organism evidence="9 10">
    <name type="scientific">Roseiflexus castenholzii (strain DSM 13941 / HLO8)</name>
    <dbReference type="NCBI Taxonomy" id="383372"/>
    <lineage>
        <taxon>Bacteria</taxon>
        <taxon>Bacillati</taxon>
        <taxon>Chloroflexota</taxon>
        <taxon>Chloroflexia</taxon>
        <taxon>Chloroflexales</taxon>
        <taxon>Roseiflexineae</taxon>
        <taxon>Roseiflexaceae</taxon>
        <taxon>Roseiflexus</taxon>
    </lineage>
</organism>
<evidence type="ECO:0000313" key="10">
    <source>
        <dbReference type="Proteomes" id="UP000000263"/>
    </source>
</evidence>
<keyword evidence="7 8" id="KW-0472">Membrane</keyword>
<feature type="transmembrane region" description="Helical" evidence="8">
    <location>
        <begin position="408"/>
        <end position="426"/>
    </location>
</feature>
<dbReference type="GO" id="GO:0005886">
    <property type="term" value="C:plasma membrane"/>
    <property type="evidence" value="ECO:0007669"/>
    <property type="project" value="UniProtKB-SubCell"/>
</dbReference>
<feature type="transmembrane region" description="Helical" evidence="8">
    <location>
        <begin position="171"/>
        <end position="199"/>
    </location>
</feature>
<sequence length="687" mass="76493">MSLIRRFNQPDRAGIAHIMAVIGIMALALMLRLLVWRWHEMYPLGGDEQEYLNQALTLLRTRQYVELRLMRPPLYAIFLAACIVAFDLLIQNLRLVQAIISAATIAPLYLLTMRLFDNRRIAIVAGLLAALNYTLAFTATELLTETLFLFAVTTIFALLSCSTSASRWRALIASICLGALALLRSVALPLLALGAIWLGLQAGKRAATTFALTAILVIAPWTLRNYLTYDALIIIDTTGAENLWLDNDPAGREVVKRQLYALGNDMAARQRLATERGIAAIRANPDYVAAKVWSEARRFTALQFFDDMRNRPAIWVPPLQVWLRLILGDGLWLVILLGGAMGLWLAPARRWTLIIAAPWTLYVVLTTLIFHVEPRYRLPIYPALIPYAAWLIVRLSMWRMPTKRRMPAMMAAGATCIALIAMTLAHRPYVAEAWMLAQKHIYLWQADRALDRGDLDTARAAAGAALQLDDRSALARVILARIDLATGRPEAALALLNAALTAIPDHPYAHLLRGAVYRLEGNDRAARRDLRYETASLEDLQRWAWDIFRPFAPPPNALNIGDLDLGYVRGFHFAENGGFRWTTDHADILLAAQSDGLLELRLSGDRLPGAPPAEVVFHIDGIESGRMTVSRGWHTARFPLPPGAADDGQILVSIQSTIYRPRSIDRTSPDNRPLGVAIDEARIVDAP</sequence>
<dbReference type="KEGG" id="rca:Rcas_2726"/>
<keyword evidence="3" id="KW-0328">Glycosyltransferase</keyword>
<evidence type="ECO:0000313" key="9">
    <source>
        <dbReference type="EMBL" id="ABU58797.1"/>
    </source>
</evidence>
<evidence type="ECO:0000256" key="6">
    <source>
        <dbReference type="ARBA" id="ARBA00022989"/>
    </source>
</evidence>
<feature type="transmembrane region" description="Helical" evidence="8">
    <location>
        <begin position="12"/>
        <end position="35"/>
    </location>
</feature>
<feature type="transmembrane region" description="Helical" evidence="8">
    <location>
        <begin position="147"/>
        <end position="165"/>
    </location>
</feature>
<feature type="transmembrane region" description="Helical" evidence="8">
    <location>
        <begin position="121"/>
        <end position="140"/>
    </location>
</feature>
<dbReference type="InterPro" id="IPR050297">
    <property type="entry name" value="LipidA_mod_glycosyltrf_83"/>
</dbReference>
<dbReference type="AlphaFoldDB" id="A7NMM6"/>
<dbReference type="GO" id="GO:0016763">
    <property type="term" value="F:pentosyltransferase activity"/>
    <property type="evidence" value="ECO:0007669"/>
    <property type="project" value="TreeGrafter"/>
</dbReference>
<dbReference type="Gene3D" id="1.25.40.10">
    <property type="entry name" value="Tetratricopeptide repeat domain"/>
    <property type="match status" value="1"/>
</dbReference>
<keyword evidence="5 8" id="KW-0812">Transmembrane</keyword>
<gene>
    <name evidence="9" type="ordered locus">Rcas_2726</name>
</gene>
<dbReference type="GO" id="GO:0009103">
    <property type="term" value="P:lipopolysaccharide biosynthetic process"/>
    <property type="evidence" value="ECO:0007669"/>
    <property type="project" value="UniProtKB-ARBA"/>
</dbReference>
<evidence type="ECO:0000256" key="2">
    <source>
        <dbReference type="ARBA" id="ARBA00022475"/>
    </source>
</evidence>
<accession>A7NMM6</accession>
<dbReference type="Pfam" id="PF14559">
    <property type="entry name" value="TPR_19"/>
    <property type="match status" value="1"/>
</dbReference>
<dbReference type="EMBL" id="CP000804">
    <property type="protein sequence ID" value="ABU58797.1"/>
    <property type="molecule type" value="Genomic_DNA"/>
</dbReference>
<feature type="transmembrane region" description="Helical" evidence="8">
    <location>
        <begin position="378"/>
        <end position="396"/>
    </location>
</feature>
<dbReference type="OrthoDB" id="137367at2"/>
<feature type="transmembrane region" description="Helical" evidence="8">
    <location>
        <begin position="353"/>
        <end position="372"/>
    </location>
</feature>
<reference evidence="9 10" key="1">
    <citation type="submission" date="2007-08" db="EMBL/GenBank/DDBJ databases">
        <title>Complete sequence of Roseiflexus castenholzii DSM 13941.</title>
        <authorList>
            <consortium name="US DOE Joint Genome Institute"/>
            <person name="Copeland A."/>
            <person name="Lucas S."/>
            <person name="Lapidus A."/>
            <person name="Barry K."/>
            <person name="Glavina del Rio T."/>
            <person name="Dalin E."/>
            <person name="Tice H."/>
            <person name="Pitluck S."/>
            <person name="Thompson L.S."/>
            <person name="Brettin T."/>
            <person name="Bruce D."/>
            <person name="Detter J.C."/>
            <person name="Han C."/>
            <person name="Tapia R."/>
            <person name="Schmutz J."/>
            <person name="Larimer F."/>
            <person name="Land M."/>
            <person name="Hauser L."/>
            <person name="Kyrpides N."/>
            <person name="Mikhailova N."/>
            <person name="Bryant D.A."/>
            <person name="Hanada S."/>
            <person name="Tsukatani Y."/>
            <person name="Richardson P."/>
        </authorList>
    </citation>
    <scope>NUCLEOTIDE SEQUENCE [LARGE SCALE GENOMIC DNA]</scope>
    <source>
        <strain evidence="10">DSM 13941 / HLO8</strain>
    </source>
</reference>
<dbReference type="HOGENOM" id="CLU_022870_0_0_0"/>
<evidence type="ECO:0000256" key="3">
    <source>
        <dbReference type="ARBA" id="ARBA00022676"/>
    </source>
</evidence>
<dbReference type="STRING" id="383372.Rcas_2726"/>
<evidence type="ECO:0000256" key="5">
    <source>
        <dbReference type="ARBA" id="ARBA00022692"/>
    </source>
</evidence>
<keyword evidence="4" id="KW-0808">Transferase</keyword>
<dbReference type="PANTHER" id="PTHR33908:SF11">
    <property type="entry name" value="MEMBRANE PROTEIN"/>
    <property type="match status" value="1"/>
</dbReference>
<evidence type="ECO:0000256" key="7">
    <source>
        <dbReference type="ARBA" id="ARBA00023136"/>
    </source>
</evidence>